<reference evidence="2 3" key="1">
    <citation type="submission" date="2019-02" db="EMBL/GenBank/DDBJ databases">
        <title>Deep-cultivation of Planctomycetes and their phenomic and genomic characterization uncovers novel biology.</title>
        <authorList>
            <person name="Wiegand S."/>
            <person name="Jogler M."/>
            <person name="Boedeker C."/>
            <person name="Pinto D."/>
            <person name="Vollmers J."/>
            <person name="Rivas-Marin E."/>
            <person name="Kohn T."/>
            <person name="Peeters S.H."/>
            <person name="Heuer A."/>
            <person name="Rast P."/>
            <person name="Oberbeckmann S."/>
            <person name="Bunk B."/>
            <person name="Jeske O."/>
            <person name="Meyerdierks A."/>
            <person name="Storesund J.E."/>
            <person name="Kallscheuer N."/>
            <person name="Luecker S."/>
            <person name="Lage O.M."/>
            <person name="Pohl T."/>
            <person name="Merkel B.J."/>
            <person name="Hornburger P."/>
            <person name="Mueller R.-W."/>
            <person name="Bruemmer F."/>
            <person name="Labrenz M."/>
            <person name="Spormann A.M."/>
            <person name="Op den Camp H."/>
            <person name="Overmann J."/>
            <person name="Amann R."/>
            <person name="Jetten M.S.M."/>
            <person name="Mascher T."/>
            <person name="Medema M.H."/>
            <person name="Devos D.P."/>
            <person name="Kaster A.-K."/>
            <person name="Ovreas L."/>
            <person name="Rohde M."/>
            <person name="Galperin M.Y."/>
            <person name="Jogler C."/>
        </authorList>
    </citation>
    <scope>NUCLEOTIDE SEQUENCE [LARGE SCALE GENOMIC DNA]</scope>
    <source>
        <strain evidence="2 3">Pla85_3_4</strain>
    </source>
</reference>
<keyword evidence="2" id="KW-0378">Hydrolase</keyword>
<evidence type="ECO:0000313" key="3">
    <source>
        <dbReference type="Proteomes" id="UP000317648"/>
    </source>
</evidence>
<dbReference type="InterPro" id="IPR036691">
    <property type="entry name" value="Endo/exonu/phosph_ase_sf"/>
</dbReference>
<accession>A0A518DLL3</accession>
<dbReference type="Pfam" id="PF03372">
    <property type="entry name" value="Exo_endo_phos"/>
    <property type="match status" value="1"/>
</dbReference>
<dbReference type="AlphaFoldDB" id="A0A518DLL3"/>
<organism evidence="2 3">
    <name type="scientific">Lignipirellula cremea</name>
    <dbReference type="NCBI Taxonomy" id="2528010"/>
    <lineage>
        <taxon>Bacteria</taxon>
        <taxon>Pseudomonadati</taxon>
        <taxon>Planctomycetota</taxon>
        <taxon>Planctomycetia</taxon>
        <taxon>Pirellulales</taxon>
        <taxon>Pirellulaceae</taxon>
        <taxon>Lignipirellula</taxon>
    </lineage>
</organism>
<dbReference type="KEGG" id="lcre:Pla8534_04770"/>
<keyword evidence="2" id="KW-0540">Nuclease</keyword>
<dbReference type="Gene3D" id="3.60.10.10">
    <property type="entry name" value="Endonuclease/exonuclease/phosphatase"/>
    <property type="match status" value="1"/>
</dbReference>
<gene>
    <name evidence="2" type="ORF">Pla8534_04770</name>
</gene>
<proteinExistence type="predicted"/>
<keyword evidence="3" id="KW-1185">Reference proteome</keyword>
<dbReference type="InterPro" id="IPR005135">
    <property type="entry name" value="Endo/exonuclease/phosphatase"/>
</dbReference>
<dbReference type="GO" id="GO:0004519">
    <property type="term" value="F:endonuclease activity"/>
    <property type="evidence" value="ECO:0007669"/>
    <property type="project" value="UniProtKB-KW"/>
</dbReference>
<keyword evidence="2" id="KW-0269">Exonuclease</keyword>
<dbReference type="SUPFAM" id="SSF56219">
    <property type="entry name" value="DNase I-like"/>
    <property type="match status" value="1"/>
</dbReference>
<protein>
    <submittedName>
        <fullName evidence="2">Endonuclease/Exonuclease/phosphatase family protein</fullName>
    </submittedName>
</protein>
<evidence type="ECO:0000259" key="1">
    <source>
        <dbReference type="Pfam" id="PF03372"/>
    </source>
</evidence>
<dbReference type="RefSeq" id="WP_145048939.1">
    <property type="nucleotide sequence ID" value="NZ_CP036433.1"/>
</dbReference>
<dbReference type="GO" id="GO:0004527">
    <property type="term" value="F:exonuclease activity"/>
    <property type="evidence" value="ECO:0007669"/>
    <property type="project" value="UniProtKB-KW"/>
</dbReference>
<keyword evidence="2" id="KW-0255">Endonuclease</keyword>
<dbReference type="Proteomes" id="UP000317648">
    <property type="component" value="Chromosome"/>
</dbReference>
<dbReference type="EMBL" id="CP036433">
    <property type="protein sequence ID" value="QDU92729.1"/>
    <property type="molecule type" value="Genomic_DNA"/>
</dbReference>
<sequence>MKLSILFWNLQKRPLKTRITRLLAARRPDVAIFAEYDMSDADLLTQVNAVPLEPYVRPASLAKKLRLFTTLDSSFIQERYNSVLGHCTIWTLRLPHAPPILLCGVHLASKLGWTGYDQAFEAQKIAKELSDREEIDGHQRTLVIGDFNMNPYDAGLVASHAFHASMCASTAATRTVAGTAYSKFYNPMWGLLGDRTSGPPGTLYHPASTPTNTFWHMLDQILVRPELENALCSVQILDSDGTDSLLKNGRPDASTASDHLPIYCELDCSRIS</sequence>
<name>A0A518DLL3_9BACT</name>
<evidence type="ECO:0000313" key="2">
    <source>
        <dbReference type="EMBL" id="QDU92729.1"/>
    </source>
</evidence>
<feature type="domain" description="Endonuclease/exonuclease/phosphatase" evidence="1">
    <location>
        <begin position="7"/>
        <end position="259"/>
    </location>
</feature>
<dbReference type="OrthoDB" id="262492at2"/>